<sequence>MKKTLLFLAFVAVATLSQVPTASSIGCAGPHPFKNGKCKTEIVGGTYYSYCGSVLAGETPNCAIYVE</sequence>
<evidence type="ECO:0000256" key="1">
    <source>
        <dbReference type="SAM" id="SignalP"/>
    </source>
</evidence>
<dbReference type="Proteomes" id="UP000316778">
    <property type="component" value="Unassembled WGS sequence"/>
</dbReference>
<dbReference type="EMBL" id="VLLG01000005">
    <property type="protein sequence ID" value="TWI84204.1"/>
    <property type="molecule type" value="Genomic_DNA"/>
</dbReference>
<feature type="chain" id="PRO_5021780493" description="Kazal-type serine protease inhibitor-like protein" evidence="1">
    <location>
        <begin position="23"/>
        <end position="67"/>
    </location>
</feature>
<proteinExistence type="predicted"/>
<dbReference type="AlphaFoldDB" id="A0A562ST50"/>
<keyword evidence="1" id="KW-0732">Signal</keyword>
<name>A0A562ST50_CHIJA</name>
<reference evidence="2 3" key="1">
    <citation type="journal article" date="2013" name="Stand. Genomic Sci.">
        <title>Genomic Encyclopedia of Type Strains, Phase I: The one thousand microbial genomes (KMG-I) project.</title>
        <authorList>
            <person name="Kyrpides N.C."/>
            <person name="Woyke T."/>
            <person name="Eisen J.A."/>
            <person name="Garrity G."/>
            <person name="Lilburn T.G."/>
            <person name="Beck B.J."/>
            <person name="Whitman W.B."/>
            <person name="Hugenholtz P."/>
            <person name="Klenk H.P."/>
        </authorList>
    </citation>
    <scope>NUCLEOTIDE SEQUENCE [LARGE SCALE GENOMIC DNA]</scope>
    <source>
        <strain evidence="2 3">DSM 13484</strain>
    </source>
</reference>
<keyword evidence="3" id="KW-1185">Reference proteome</keyword>
<comment type="caution">
    <text evidence="2">The sequence shown here is derived from an EMBL/GenBank/DDBJ whole genome shotgun (WGS) entry which is preliminary data.</text>
</comment>
<evidence type="ECO:0000313" key="2">
    <source>
        <dbReference type="EMBL" id="TWI84204.1"/>
    </source>
</evidence>
<evidence type="ECO:0008006" key="4">
    <source>
        <dbReference type="Google" id="ProtNLM"/>
    </source>
</evidence>
<feature type="signal peptide" evidence="1">
    <location>
        <begin position="1"/>
        <end position="22"/>
    </location>
</feature>
<evidence type="ECO:0000313" key="3">
    <source>
        <dbReference type="Proteomes" id="UP000316778"/>
    </source>
</evidence>
<organism evidence="2 3">
    <name type="scientific">Chitinophaga japonensis</name>
    <name type="common">Flexibacter japonensis</name>
    <dbReference type="NCBI Taxonomy" id="104662"/>
    <lineage>
        <taxon>Bacteria</taxon>
        <taxon>Pseudomonadati</taxon>
        <taxon>Bacteroidota</taxon>
        <taxon>Chitinophagia</taxon>
        <taxon>Chitinophagales</taxon>
        <taxon>Chitinophagaceae</taxon>
        <taxon>Chitinophaga</taxon>
    </lineage>
</organism>
<protein>
    <recommendedName>
        <fullName evidence="4">Kazal-type serine protease inhibitor-like protein</fullName>
    </recommendedName>
</protein>
<dbReference type="RefSeq" id="WP_145717743.1">
    <property type="nucleotide sequence ID" value="NZ_BAAAFY010000002.1"/>
</dbReference>
<accession>A0A562ST50</accession>
<gene>
    <name evidence="2" type="ORF">LX66_4567</name>
</gene>
<dbReference type="PROSITE" id="PS51257">
    <property type="entry name" value="PROKAR_LIPOPROTEIN"/>
    <property type="match status" value="1"/>
</dbReference>